<proteinExistence type="predicted"/>
<evidence type="ECO:0000313" key="2">
    <source>
        <dbReference type="EMBL" id="ROL46133.1"/>
    </source>
</evidence>
<dbReference type="Proteomes" id="UP000281406">
    <property type="component" value="Unassembled WGS sequence"/>
</dbReference>
<sequence length="180" mass="19823">MASCPQCQRLVGYVMQGPADKTPEIGMEASCCAVLPDSNVAWAIEQRKDPELQVVIDWVGAGRRPAWEEVMALGPVVAHVLLEDRGAEHAAPDEGSGVHLGQSGLGAPEDRKMSCDQRSTGERHCNGGRRTIQDVEKTGSRLRPREALRVPQRFVDFTFPRGRENLRRGQFGDDTVYSLI</sequence>
<gene>
    <name evidence="2" type="ORF">DPX16_0093</name>
</gene>
<organism evidence="2 3">
    <name type="scientific">Anabarilius grahami</name>
    <name type="common">Kanglang fish</name>
    <name type="synonym">Barilius grahami</name>
    <dbReference type="NCBI Taxonomy" id="495550"/>
    <lineage>
        <taxon>Eukaryota</taxon>
        <taxon>Metazoa</taxon>
        <taxon>Chordata</taxon>
        <taxon>Craniata</taxon>
        <taxon>Vertebrata</taxon>
        <taxon>Euteleostomi</taxon>
        <taxon>Actinopterygii</taxon>
        <taxon>Neopterygii</taxon>
        <taxon>Teleostei</taxon>
        <taxon>Ostariophysi</taxon>
        <taxon>Cypriniformes</taxon>
        <taxon>Xenocyprididae</taxon>
        <taxon>Xenocypridinae</taxon>
        <taxon>Xenocypridinae incertae sedis</taxon>
        <taxon>Anabarilius</taxon>
    </lineage>
</organism>
<feature type="region of interest" description="Disordered" evidence="1">
    <location>
        <begin position="88"/>
        <end position="127"/>
    </location>
</feature>
<keyword evidence="3" id="KW-1185">Reference proteome</keyword>
<name>A0A3N0YJ02_ANAGA</name>
<protein>
    <submittedName>
        <fullName evidence="2">Uncharacterized protein</fullName>
    </submittedName>
</protein>
<dbReference type="AlphaFoldDB" id="A0A3N0YJ02"/>
<dbReference type="OrthoDB" id="6761011at2759"/>
<reference evidence="2 3" key="1">
    <citation type="submission" date="2018-10" db="EMBL/GenBank/DDBJ databases">
        <title>Genome assembly for a Yunnan-Guizhou Plateau 3E fish, Anabarilius grahami (Regan), and its evolutionary and genetic applications.</title>
        <authorList>
            <person name="Jiang W."/>
        </authorList>
    </citation>
    <scope>NUCLEOTIDE SEQUENCE [LARGE SCALE GENOMIC DNA]</scope>
    <source>
        <strain evidence="2">AG-KIZ</strain>
        <tissue evidence="2">Muscle</tissue>
    </source>
</reference>
<evidence type="ECO:0000256" key="1">
    <source>
        <dbReference type="SAM" id="MobiDB-lite"/>
    </source>
</evidence>
<evidence type="ECO:0000313" key="3">
    <source>
        <dbReference type="Proteomes" id="UP000281406"/>
    </source>
</evidence>
<accession>A0A3N0YJ02</accession>
<feature type="compositionally biased region" description="Basic and acidic residues" evidence="1">
    <location>
        <begin position="108"/>
        <end position="127"/>
    </location>
</feature>
<comment type="caution">
    <text evidence="2">The sequence shown here is derived from an EMBL/GenBank/DDBJ whole genome shotgun (WGS) entry which is preliminary data.</text>
</comment>
<dbReference type="EMBL" id="RJVU01040963">
    <property type="protein sequence ID" value="ROL46133.1"/>
    <property type="molecule type" value="Genomic_DNA"/>
</dbReference>